<reference evidence="1" key="1">
    <citation type="submission" date="2022-01" db="EMBL/GenBank/DDBJ databases">
        <authorList>
            <person name="King R."/>
        </authorList>
    </citation>
    <scope>NUCLEOTIDE SEQUENCE</scope>
</reference>
<name>A0A9P0GB53_9CUCU</name>
<accession>A0A9P0GB53</accession>
<keyword evidence="2" id="KW-1185">Reference proteome</keyword>
<dbReference type="OrthoDB" id="7367179at2759"/>
<dbReference type="PANTHER" id="PTHR10773:SF19">
    <property type="match status" value="1"/>
</dbReference>
<evidence type="ECO:0000313" key="2">
    <source>
        <dbReference type="Proteomes" id="UP001153636"/>
    </source>
</evidence>
<protein>
    <submittedName>
        <fullName evidence="1">Uncharacterized protein</fullName>
    </submittedName>
</protein>
<dbReference type="EMBL" id="OV651814">
    <property type="protein sequence ID" value="CAH1106773.1"/>
    <property type="molecule type" value="Genomic_DNA"/>
</dbReference>
<proteinExistence type="predicted"/>
<evidence type="ECO:0000313" key="1">
    <source>
        <dbReference type="EMBL" id="CAH1106773.1"/>
    </source>
</evidence>
<dbReference type="PANTHER" id="PTHR10773">
    <property type="entry name" value="DNA-DIRECTED RNA POLYMERASES I, II, AND III SUBUNIT RPABC2"/>
    <property type="match status" value="1"/>
</dbReference>
<dbReference type="AlphaFoldDB" id="A0A9P0GB53"/>
<dbReference type="Proteomes" id="UP001153636">
    <property type="component" value="Chromosome 2"/>
</dbReference>
<gene>
    <name evidence="1" type="ORF">PSYICH_LOCUS7383</name>
</gene>
<sequence length="295" mass="34962">MKKKSTARKFVAGKSRWSFTYEYFLRVENEVKQVCKKMFLSTLGLKEWMISHWCLENIHGMHSPRHVSTTRKLDRPQQRSIQVAEEQKLFLRSFFDKLPKQSSHYCRKDSHKLYLEGVFCSKMDVFRLYQKHCTENNQQALNVFTFCAGNVTDEEYTRHIELKDAARLEKSEDKRKAEISDQYTFVMDVQTVKLCPVNNANKFYFKTRLKLHNFTIYNLASHQCTNYWWNESEADLVSSVFTTIIISHLEKYCTEDKHTVLWSDGCPYQNRNVVLANALLNYAVKYKKQVIHKST</sequence>
<organism evidence="1 2">
    <name type="scientific">Psylliodes chrysocephalus</name>
    <dbReference type="NCBI Taxonomy" id="3402493"/>
    <lineage>
        <taxon>Eukaryota</taxon>
        <taxon>Metazoa</taxon>
        <taxon>Ecdysozoa</taxon>
        <taxon>Arthropoda</taxon>
        <taxon>Hexapoda</taxon>
        <taxon>Insecta</taxon>
        <taxon>Pterygota</taxon>
        <taxon>Neoptera</taxon>
        <taxon>Endopterygota</taxon>
        <taxon>Coleoptera</taxon>
        <taxon>Polyphaga</taxon>
        <taxon>Cucujiformia</taxon>
        <taxon>Chrysomeloidea</taxon>
        <taxon>Chrysomelidae</taxon>
        <taxon>Galerucinae</taxon>
        <taxon>Alticini</taxon>
        <taxon>Psylliodes</taxon>
    </lineage>
</organism>